<dbReference type="EMBL" id="BART01037176">
    <property type="protein sequence ID" value="GAH05871.1"/>
    <property type="molecule type" value="Genomic_DNA"/>
</dbReference>
<gene>
    <name evidence="1" type="ORF">S01H4_62330</name>
</gene>
<accession>X1CCA3</accession>
<proteinExistence type="predicted"/>
<protein>
    <submittedName>
        <fullName evidence="1">Uncharacterized protein</fullName>
    </submittedName>
</protein>
<dbReference type="AlphaFoldDB" id="X1CCA3"/>
<feature type="non-terminal residue" evidence="1">
    <location>
        <position position="56"/>
    </location>
</feature>
<organism evidence="1">
    <name type="scientific">marine sediment metagenome</name>
    <dbReference type="NCBI Taxonomy" id="412755"/>
    <lineage>
        <taxon>unclassified sequences</taxon>
        <taxon>metagenomes</taxon>
        <taxon>ecological metagenomes</taxon>
    </lineage>
</organism>
<name>X1CCA3_9ZZZZ</name>
<evidence type="ECO:0000313" key="1">
    <source>
        <dbReference type="EMBL" id="GAH05871.1"/>
    </source>
</evidence>
<reference evidence="1" key="1">
    <citation type="journal article" date="2014" name="Front. Microbiol.">
        <title>High frequency of phylogenetically diverse reductive dehalogenase-homologous genes in deep subseafloor sedimentary metagenomes.</title>
        <authorList>
            <person name="Kawai M."/>
            <person name="Futagami T."/>
            <person name="Toyoda A."/>
            <person name="Takaki Y."/>
            <person name="Nishi S."/>
            <person name="Hori S."/>
            <person name="Arai W."/>
            <person name="Tsubouchi T."/>
            <person name="Morono Y."/>
            <person name="Uchiyama I."/>
            <person name="Ito T."/>
            <person name="Fujiyama A."/>
            <person name="Inagaki F."/>
            <person name="Takami H."/>
        </authorList>
    </citation>
    <scope>NUCLEOTIDE SEQUENCE</scope>
    <source>
        <strain evidence="1">Expedition CK06-06</strain>
    </source>
</reference>
<sequence>MIKDAYKRRYKMRALGEDGLNIVVSIPRVVIEREAERRGLTVGEFLEQVKAVAQYD</sequence>
<comment type="caution">
    <text evidence="1">The sequence shown here is derived from an EMBL/GenBank/DDBJ whole genome shotgun (WGS) entry which is preliminary data.</text>
</comment>